<dbReference type="Gene3D" id="2.170.270.10">
    <property type="entry name" value="SET domain"/>
    <property type="match status" value="1"/>
</dbReference>
<dbReference type="InterPro" id="IPR001214">
    <property type="entry name" value="SET_dom"/>
</dbReference>
<protein>
    <recommendedName>
        <fullName evidence="1">SET domain-containing protein</fullName>
    </recommendedName>
</protein>
<dbReference type="Pfam" id="PF00856">
    <property type="entry name" value="SET"/>
    <property type="match status" value="1"/>
</dbReference>
<organism evidence="2">
    <name type="scientific">Mucochytrium quahogii</name>
    <dbReference type="NCBI Taxonomy" id="96639"/>
    <lineage>
        <taxon>Eukaryota</taxon>
        <taxon>Sar</taxon>
        <taxon>Stramenopiles</taxon>
        <taxon>Bigyra</taxon>
        <taxon>Labyrinthulomycetes</taxon>
        <taxon>Thraustochytrida</taxon>
        <taxon>Thraustochytriidae</taxon>
        <taxon>Mucochytrium</taxon>
    </lineage>
</organism>
<dbReference type="AlphaFoldDB" id="A0A7S2WQ98"/>
<name>A0A7S2WQ98_9STRA</name>
<evidence type="ECO:0000313" key="2">
    <source>
        <dbReference type="EMBL" id="CAD9702066.1"/>
    </source>
</evidence>
<feature type="domain" description="SET" evidence="1">
    <location>
        <begin position="19"/>
        <end position="136"/>
    </location>
</feature>
<accession>A0A7S2WQ98</accession>
<proteinExistence type="predicted"/>
<reference evidence="2" key="1">
    <citation type="submission" date="2021-01" db="EMBL/GenBank/DDBJ databases">
        <authorList>
            <person name="Corre E."/>
            <person name="Pelletier E."/>
            <person name="Niang G."/>
            <person name="Scheremetjew M."/>
            <person name="Finn R."/>
            <person name="Kale V."/>
            <person name="Holt S."/>
            <person name="Cochrane G."/>
            <person name="Meng A."/>
            <person name="Brown T."/>
            <person name="Cohen L."/>
        </authorList>
    </citation>
    <scope>NUCLEOTIDE SEQUENCE</scope>
    <source>
        <strain evidence="2">NY070348D</strain>
    </source>
</reference>
<dbReference type="PROSITE" id="PS50280">
    <property type="entry name" value="SET"/>
    <property type="match status" value="1"/>
</dbReference>
<evidence type="ECO:0000259" key="1">
    <source>
        <dbReference type="PROSITE" id="PS50280"/>
    </source>
</evidence>
<gene>
    <name evidence="2" type="ORF">QSP1433_LOCUS14804</name>
</gene>
<dbReference type="InterPro" id="IPR046341">
    <property type="entry name" value="SET_dom_sf"/>
</dbReference>
<dbReference type="SUPFAM" id="SSF82199">
    <property type="entry name" value="SET domain"/>
    <property type="match status" value="1"/>
</dbReference>
<dbReference type="EMBL" id="HBHK01023438">
    <property type="protein sequence ID" value="CAD9702066.1"/>
    <property type="molecule type" value="Transcribed_RNA"/>
</dbReference>
<sequence length="164" mass="18580">MLFEATDECTFPTEPAFLVPVEVKKTLQYGEDHYGVFASEPIPAQTKIWAWTDRVKKIHHTALGSHIKSNFGDDKKLIQLFLRQGFVLPGEGNDQVFNSNPTDAGRFMNHSNSPTCGPDGTLRDIQKGEELTMDYSFHGNPKWYRDICERYGVLTEAEIARNAK</sequence>